<evidence type="ECO:0000256" key="1">
    <source>
        <dbReference type="SAM" id="Phobius"/>
    </source>
</evidence>
<dbReference type="HOGENOM" id="CLU_1934017_0_0_11"/>
<protein>
    <submittedName>
        <fullName evidence="2">Uncharacterized protein</fullName>
    </submittedName>
</protein>
<feature type="transmembrane region" description="Helical" evidence="1">
    <location>
        <begin position="78"/>
        <end position="99"/>
    </location>
</feature>
<dbReference type="STRING" id="396014.BF93_13005"/>
<reference evidence="2 3" key="1">
    <citation type="submission" date="2014-02" db="EMBL/GenBank/DDBJ databases">
        <title>Genome sequence of Brachybacterium phenoliresistens strain W13A50.</title>
        <authorList>
            <person name="Wang X."/>
        </authorList>
    </citation>
    <scope>NUCLEOTIDE SEQUENCE [LARGE SCALE GENOMIC DNA]</scope>
    <source>
        <strain evidence="2 3">W13A50</strain>
    </source>
</reference>
<dbReference type="Proteomes" id="UP000023067">
    <property type="component" value="Unassembled WGS sequence"/>
</dbReference>
<keyword evidence="3" id="KW-1185">Reference proteome</keyword>
<dbReference type="PATRIC" id="fig|396014.3.peg.3642"/>
<dbReference type="RefSeq" id="WP_038374647.1">
    <property type="nucleotide sequence ID" value="NZ_BAAAOW010000007.1"/>
</dbReference>
<keyword evidence="1" id="KW-0812">Transmembrane</keyword>
<proteinExistence type="predicted"/>
<keyword evidence="1" id="KW-0472">Membrane</keyword>
<evidence type="ECO:0000313" key="2">
    <source>
        <dbReference type="EMBL" id="EWS79569.1"/>
    </source>
</evidence>
<feature type="transmembrane region" description="Helical" evidence="1">
    <location>
        <begin position="52"/>
        <end position="71"/>
    </location>
</feature>
<organism evidence="2 3">
    <name type="scientific">Brachybacterium phenoliresistens</name>
    <dbReference type="NCBI Taxonomy" id="396014"/>
    <lineage>
        <taxon>Bacteria</taxon>
        <taxon>Bacillati</taxon>
        <taxon>Actinomycetota</taxon>
        <taxon>Actinomycetes</taxon>
        <taxon>Micrococcales</taxon>
        <taxon>Dermabacteraceae</taxon>
        <taxon>Brachybacterium</taxon>
    </lineage>
</organism>
<keyword evidence="1" id="KW-1133">Transmembrane helix</keyword>
<evidence type="ECO:0000313" key="3">
    <source>
        <dbReference type="Proteomes" id="UP000023067"/>
    </source>
</evidence>
<sequence length="130" mass="14135">MSQRALLAVVFALVGIVLLGIALWLRSGSPAPLRFWMSPFHEDWMAERLVLLGLPTAGGLLLCCAAIAAPLETPLLRLLGVALLLVLAVPMLYFLAAFLPLPAFLYPRWARQVQAGRAQAMRAFGGQRGR</sequence>
<comment type="caution">
    <text evidence="2">The sequence shown here is derived from an EMBL/GenBank/DDBJ whole genome shotgun (WGS) entry which is preliminary data.</text>
</comment>
<accession>Z9JN40</accession>
<dbReference type="eggNOG" id="ENOG502ZMNW">
    <property type="taxonomic scope" value="Bacteria"/>
</dbReference>
<gene>
    <name evidence="2" type="ORF">BF93_13005</name>
</gene>
<name>Z9JN40_9MICO</name>
<dbReference type="AlphaFoldDB" id="Z9JN40"/>
<dbReference type="EMBL" id="JDYK01000032">
    <property type="protein sequence ID" value="EWS79569.1"/>
    <property type="molecule type" value="Genomic_DNA"/>
</dbReference>